<dbReference type="Pfam" id="PF00899">
    <property type="entry name" value="ThiF"/>
    <property type="match status" value="1"/>
</dbReference>
<dbReference type="InterPro" id="IPR000594">
    <property type="entry name" value="ThiF_NAD_FAD-bd"/>
</dbReference>
<dbReference type="GO" id="GO:0005829">
    <property type="term" value="C:cytosol"/>
    <property type="evidence" value="ECO:0007669"/>
    <property type="project" value="TreeGrafter"/>
</dbReference>
<name>A0A4V2KRC3_9ACTO</name>
<comment type="caution">
    <text evidence="2">The sequence shown here is derived from an EMBL/GenBank/DDBJ whole genome shotgun (WGS) entry which is preliminary data.</text>
</comment>
<dbReference type="InterPro" id="IPR045886">
    <property type="entry name" value="ThiF/MoeB/HesA"/>
</dbReference>
<dbReference type="GO" id="GO:0016779">
    <property type="term" value="F:nucleotidyltransferase activity"/>
    <property type="evidence" value="ECO:0007669"/>
    <property type="project" value="TreeGrafter"/>
</dbReference>
<dbReference type="InterPro" id="IPR035985">
    <property type="entry name" value="Ubiquitin-activating_enz"/>
</dbReference>
<dbReference type="EMBL" id="SJDT01000001">
    <property type="protein sequence ID" value="TBW23874.1"/>
    <property type="molecule type" value="Genomic_DNA"/>
</dbReference>
<gene>
    <name evidence="2" type="ORF">EZJ44_01750</name>
</gene>
<proteinExistence type="predicted"/>
<evidence type="ECO:0000313" key="3">
    <source>
        <dbReference type="Proteomes" id="UP000293036"/>
    </source>
</evidence>
<dbReference type="PANTHER" id="PTHR10953:SF102">
    <property type="entry name" value="ADENYLYLTRANSFERASE AND SULFURTRANSFERASE MOCS3"/>
    <property type="match status" value="1"/>
</dbReference>
<dbReference type="GO" id="GO:0008641">
    <property type="term" value="F:ubiquitin-like modifier activating enzyme activity"/>
    <property type="evidence" value="ECO:0007669"/>
    <property type="project" value="InterPro"/>
</dbReference>
<dbReference type="GO" id="GO:0004792">
    <property type="term" value="F:thiosulfate-cyanide sulfurtransferase activity"/>
    <property type="evidence" value="ECO:0007669"/>
    <property type="project" value="TreeGrafter"/>
</dbReference>
<dbReference type="AlphaFoldDB" id="A0A4V2KRC3"/>
<dbReference type="SUPFAM" id="SSF69572">
    <property type="entry name" value="Activating enzymes of the ubiquitin-like proteins"/>
    <property type="match status" value="1"/>
</dbReference>
<protein>
    <submittedName>
        <fullName evidence="2">HesA/MoeB/ThiF family protein</fullName>
    </submittedName>
</protein>
<dbReference type="PANTHER" id="PTHR10953">
    <property type="entry name" value="UBIQUITIN-ACTIVATING ENZYME E1"/>
    <property type="match status" value="1"/>
</dbReference>
<reference evidence="2 3" key="1">
    <citation type="submission" date="2019-02" db="EMBL/GenBank/DDBJ databases">
        <title>Arcanobacterium bovis sp. nov., isolated from the milk of a cow with mastitis.</title>
        <authorList>
            <person name="Sammra O."/>
            <person name="Foster G."/>
            <person name="Hassan A."/>
            <person name="Alssahen M."/>
            <person name="Laemmler C."/>
            <person name="Borowiak M."/>
            <person name="Malorny B."/>
            <person name="Abdulmawjood A."/>
        </authorList>
    </citation>
    <scope>NUCLEOTIDE SEQUENCE [LARGE SCALE GENOMIC DNA]</scope>
    <source>
        <strain evidence="2 3">C605018/01/1</strain>
    </source>
</reference>
<dbReference type="OrthoDB" id="9804286at2"/>
<keyword evidence="3" id="KW-1185">Reference proteome</keyword>
<sequence>MIVKPLVDVGAELTPAQKERFARHLVLAELGEEGQRRLCNARVLMVGAGGLGSPALLYLTAAGIGTIGIVDDDVVSLSNLQRQVIHSNAAIGEPKVSSAKRRLLELDPSLTINTYQLRLDDSNVDAILADYDIVVEGTDNQKVRFVISDAAARAQKPMVWASVQRWQAQVSVFWSGKSAVEHGMPAPNGITLRDVFPHEAPVDAIPSGVEIGLLGALPGQTGVIEAIEAIKIITGIGTPLVGRIKFIDLLHATDVDIPISPAQ</sequence>
<evidence type="ECO:0000259" key="1">
    <source>
        <dbReference type="Pfam" id="PF00899"/>
    </source>
</evidence>
<dbReference type="CDD" id="cd00757">
    <property type="entry name" value="ThiF_MoeB_HesA_family"/>
    <property type="match status" value="1"/>
</dbReference>
<dbReference type="Proteomes" id="UP000293036">
    <property type="component" value="Unassembled WGS sequence"/>
</dbReference>
<dbReference type="Gene3D" id="3.40.50.720">
    <property type="entry name" value="NAD(P)-binding Rossmann-like Domain"/>
    <property type="match status" value="1"/>
</dbReference>
<dbReference type="GO" id="GO:0008146">
    <property type="term" value="F:sulfotransferase activity"/>
    <property type="evidence" value="ECO:0007669"/>
    <property type="project" value="TreeGrafter"/>
</dbReference>
<evidence type="ECO:0000313" key="2">
    <source>
        <dbReference type="EMBL" id="TBW23874.1"/>
    </source>
</evidence>
<accession>A0A4V2KRC3</accession>
<feature type="domain" description="THIF-type NAD/FAD binding fold" evidence="1">
    <location>
        <begin position="22"/>
        <end position="253"/>
    </location>
</feature>
<organism evidence="2 3">
    <name type="scientific">Arcanobacterium bovis</name>
    <dbReference type="NCBI Taxonomy" id="2529275"/>
    <lineage>
        <taxon>Bacteria</taxon>
        <taxon>Bacillati</taxon>
        <taxon>Actinomycetota</taxon>
        <taxon>Actinomycetes</taxon>
        <taxon>Actinomycetales</taxon>
        <taxon>Actinomycetaceae</taxon>
        <taxon>Arcanobacterium</taxon>
    </lineage>
</organism>